<dbReference type="EMBL" id="SNYI01000001">
    <property type="protein sequence ID" value="TDQ33303.1"/>
    <property type="molecule type" value="Genomic_DNA"/>
</dbReference>
<evidence type="ECO:0000259" key="1">
    <source>
        <dbReference type="PROSITE" id="PS50206"/>
    </source>
</evidence>
<dbReference type="PROSITE" id="PS51257">
    <property type="entry name" value="PROKAR_LIPOPROTEIN"/>
    <property type="match status" value="1"/>
</dbReference>
<dbReference type="GO" id="GO:0004792">
    <property type="term" value="F:thiosulfate-cyanide sulfurtransferase activity"/>
    <property type="evidence" value="ECO:0007669"/>
    <property type="project" value="InterPro"/>
</dbReference>
<dbReference type="PANTHER" id="PTHR43031">
    <property type="entry name" value="FAD-DEPENDENT OXIDOREDUCTASE"/>
    <property type="match status" value="1"/>
</dbReference>
<dbReference type="Pfam" id="PF00581">
    <property type="entry name" value="Rhodanese"/>
    <property type="match status" value="1"/>
</dbReference>
<protein>
    <submittedName>
        <fullName evidence="2">Rhodanese-related sulfurtransferase</fullName>
    </submittedName>
</protein>
<evidence type="ECO:0000313" key="2">
    <source>
        <dbReference type="EMBL" id="TDQ33303.1"/>
    </source>
</evidence>
<sequence length="164" mass="18795">MLFTRFIFLFILMASCQGQKTIEKTLERYNSGSIPYIQVDELARDDKTLRLDAREKEEFLVSHLPGATWVGYKDFDIETVLDYVPDKDTEIVVYCSVGVRSERIGEDLKEAGFTNVKNLYGGIFGWKNAGYPVMDPEGNPTQKVHAFSKSWDHLLKAGEKVYKR</sequence>
<dbReference type="RefSeq" id="WP_133643303.1">
    <property type="nucleotide sequence ID" value="NZ_SNYI01000001.1"/>
</dbReference>
<comment type="caution">
    <text evidence="2">The sequence shown here is derived from an EMBL/GenBank/DDBJ whole genome shotgun (WGS) entry which is preliminary data.</text>
</comment>
<dbReference type="InterPro" id="IPR001763">
    <property type="entry name" value="Rhodanese-like_dom"/>
</dbReference>
<keyword evidence="2" id="KW-0808">Transferase</keyword>
<gene>
    <name evidence="2" type="ORF">CLV82_1141</name>
</gene>
<organism evidence="2 3">
    <name type="scientific">Zeaxanthinibacter enoshimensis</name>
    <dbReference type="NCBI Taxonomy" id="392009"/>
    <lineage>
        <taxon>Bacteria</taxon>
        <taxon>Pseudomonadati</taxon>
        <taxon>Bacteroidota</taxon>
        <taxon>Flavobacteriia</taxon>
        <taxon>Flavobacteriales</taxon>
        <taxon>Flavobacteriaceae</taxon>
        <taxon>Zeaxanthinibacter</taxon>
    </lineage>
</organism>
<dbReference type="CDD" id="cd00158">
    <property type="entry name" value="RHOD"/>
    <property type="match status" value="1"/>
</dbReference>
<proteinExistence type="predicted"/>
<dbReference type="PROSITE" id="PS50206">
    <property type="entry name" value="RHODANESE_3"/>
    <property type="match status" value="1"/>
</dbReference>
<feature type="domain" description="Rhodanese" evidence="1">
    <location>
        <begin position="51"/>
        <end position="135"/>
    </location>
</feature>
<dbReference type="InterPro" id="IPR001307">
    <property type="entry name" value="Thiosulphate_STrfase_CS"/>
</dbReference>
<dbReference type="Proteomes" id="UP000295468">
    <property type="component" value="Unassembled WGS sequence"/>
</dbReference>
<reference evidence="2 3" key="1">
    <citation type="submission" date="2019-03" db="EMBL/GenBank/DDBJ databases">
        <title>Genomic Encyclopedia of Archaeal and Bacterial Type Strains, Phase II (KMG-II): from individual species to whole genera.</title>
        <authorList>
            <person name="Goeker M."/>
        </authorList>
    </citation>
    <scope>NUCLEOTIDE SEQUENCE [LARGE SCALE GENOMIC DNA]</scope>
    <source>
        <strain evidence="2 3">DSM 18435</strain>
    </source>
</reference>
<dbReference type="Gene3D" id="3.40.250.10">
    <property type="entry name" value="Rhodanese-like domain"/>
    <property type="match status" value="1"/>
</dbReference>
<dbReference type="InterPro" id="IPR036873">
    <property type="entry name" value="Rhodanese-like_dom_sf"/>
</dbReference>
<evidence type="ECO:0000313" key="3">
    <source>
        <dbReference type="Proteomes" id="UP000295468"/>
    </source>
</evidence>
<dbReference type="AlphaFoldDB" id="A0A4R6TSY7"/>
<dbReference type="NCBIfam" id="NF045521">
    <property type="entry name" value="rhoda_near_glyco"/>
    <property type="match status" value="1"/>
</dbReference>
<accession>A0A4R6TSY7</accession>
<dbReference type="OrthoDB" id="598065at2"/>
<dbReference type="PROSITE" id="PS00380">
    <property type="entry name" value="RHODANESE_1"/>
    <property type="match status" value="1"/>
</dbReference>
<dbReference type="SMART" id="SM00450">
    <property type="entry name" value="RHOD"/>
    <property type="match status" value="1"/>
</dbReference>
<name>A0A4R6TSY7_9FLAO</name>
<dbReference type="SUPFAM" id="SSF52821">
    <property type="entry name" value="Rhodanese/Cell cycle control phosphatase"/>
    <property type="match status" value="1"/>
</dbReference>
<dbReference type="PANTHER" id="PTHR43031:SF1">
    <property type="entry name" value="PYRIDINE NUCLEOTIDE-DISULPHIDE OXIDOREDUCTASE"/>
    <property type="match status" value="1"/>
</dbReference>
<keyword evidence="3" id="KW-1185">Reference proteome</keyword>
<dbReference type="InterPro" id="IPR050229">
    <property type="entry name" value="GlpE_sulfurtransferase"/>
</dbReference>